<dbReference type="InterPro" id="IPR003137">
    <property type="entry name" value="PA_domain"/>
</dbReference>
<dbReference type="Pfam" id="PF02225">
    <property type="entry name" value="PA"/>
    <property type="match status" value="1"/>
</dbReference>
<feature type="region of interest" description="Disordered" evidence="1">
    <location>
        <begin position="71"/>
        <end position="214"/>
    </location>
</feature>
<dbReference type="GeneID" id="25732450"/>
<evidence type="ECO:0000256" key="1">
    <source>
        <dbReference type="SAM" id="MobiDB-lite"/>
    </source>
</evidence>
<sequence>MRMDAVRASFGPQPPRVDGRCMRDLVKVVERAWTQPAACAPRGTWWGAAAPAEAGRCPSAARCELLLGHDASPGGDGSSKPDGSGNGGGSGSGSKGSGSSDKVKLLALSGAPGGLGGGTGGAGPGQEQGRQQGDSASVQQCSQQQQQQQQQQEQQRQGGQRQEEQQRQEELQRQEEQLRQQQQTEQPHDQQEDKEEQQQQPPQQSQQQQQQQLLQGPTALGALQQLQQQVLAALGKQERRLQQHLQALQAQQLLQREVGRQWLASDPLAAADALACAGYDPCGPGPGSWLPEAALNSADARRHPCGRLRRLPALRLAAPDPPDGCSAPRGSGGGGATAVKGSFAVVLRGGCSFVQKALAMQAAGAVGLIVVNVFEDGGMVAMSDDGTGRRVDIPALLIGGEDGKALLWWLERRPLLAAMPPQQQQQQQQQQQPPAKGAPGGGGRAAGASGGGGGEAGGGPLREDTLLRVDLLLPATTQGWLLERLGLQQTGAAKQGKAAAKRAANAAAAVNDLLHQLMRDGAALGALESIAGVKHRIREGGKGGGGRRGGGGGKEGSSGVKGAGSKARGNGCGTAAAAATAAAKAGATPAAAHTQAPIASETPAAGTSTPHPGP</sequence>
<accession>A0A0D2LMV0</accession>
<dbReference type="InterPro" id="IPR046450">
    <property type="entry name" value="PA_dom_sf"/>
</dbReference>
<evidence type="ECO:0000313" key="4">
    <source>
        <dbReference type="Proteomes" id="UP000054498"/>
    </source>
</evidence>
<feature type="compositionally biased region" description="Gly residues" evidence="1">
    <location>
        <begin position="438"/>
        <end position="460"/>
    </location>
</feature>
<feature type="region of interest" description="Disordered" evidence="1">
    <location>
        <begin position="419"/>
        <end position="461"/>
    </location>
</feature>
<feature type="compositionally biased region" description="Low complexity" evidence="1">
    <location>
        <begin position="198"/>
        <end position="214"/>
    </location>
</feature>
<evidence type="ECO:0000259" key="2">
    <source>
        <dbReference type="Pfam" id="PF02225"/>
    </source>
</evidence>
<feature type="domain" description="PA" evidence="2">
    <location>
        <begin position="316"/>
        <end position="406"/>
    </location>
</feature>
<feature type="compositionally biased region" description="Low complexity" evidence="1">
    <location>
        <begin position="419"/>
        <end position="437"/>
    </location>
</feature>
<protein>
    <recommendedName>
        <fullName evidence="2">PA domain-containing protein</fullName>
    </recommendedName>
</protein>
<dbReference type="SUPFAM" id="SSF52025">
    <property type="entry name" value="PA domain"/>
    <property type="match status" value="1"/>
</dbReference>
<reference evidence="3 4" key="1">
    <citation type="journal article" date="2013" name="BMC Genomics">
        <title>Reconstruction of the lipid metabolism for the microalga Monoraphidium neglectum from its genome sequence reveals characteristics suitable for biofuel production.</title>
        <authorList>
            <person name="Bogen C."/>
            <person name="Al-Dilaimi A."/>
            <person name="Albersmeier A."/>
            <person name="Wichmann J."/>
            <person name="Grundmann M."/>
            <person name="Rupp O."/>
            <person name="Lauersen K.J."/>
            <person name="Blifernez-Klassen O."/>
            <person name="Kalinowski J."/>
            <person name="Goesmann A."/>
            <person name="Mussgnug J.H."/>
            <person name="Kruse O."/>
        </authorList>
    </citation>
    <scope>NUCLEOTIDE SEQUENCE [LARGE SCALE GENOMIC DNA]</scope>
    <source>
        <strain evidence="3 4">SAG 48.87</strain>
    </source>
</reference>
<feature type="compositionally biased region" description="Polar residues" evidence="1">
    <location>
        <begin position="605"/>
        <end position="614"/>
    </location>
</feature>
<dbReference type="PANTHER" id="PTHR46007">
    <property type="entry name" value="MEDIATOR OF RNA POLYMERASE II TRANSCRIPTION SUBUNIT 12"/>
    <property type="match status" value="1"/>
</dbReference>
<dbReference type="PANTHER" id="PTHR46007:SF11">
    <property type="entry name" value="MEDIATOR OF RNA POLYMERASE II TRANSCRIPTION SUBUNIT 12"/>
    <property type="match status" value="1"/>
</dbReference>
<dbReference type="Proteomes" id="UP000054498">
    <property type="component" value="Unassembled WGS sequence"/>
</dbReference>
<feature type="compositionally biased region" description="Low complexity" evidence="1">
    <location>
        <begin position="143"/>
        <end position="160"/>
    </location>
</feature>
<feature type="compositionally biased region" description="Gly residues" evidence="1">
    <location>
        <begin position="84"/>
        <end position="96"/>
    </location>
</feature>
<organism evidence="3 4">
    <name type="scientific">Monoraphidium neglectum</name>
    <dbReference type="NCBI Taxonomy" id="145388"/>
    <lineage>
        <taxon>Eukaryota</taxon>
        <taxon>Viridiplantae</taxon>
        <taxon>Chlorophyta</taxon>
        <taxon>core chlorophytes</taxon>
        <taxon>Chlorophyceae</taxon>
        <taxon>CS clade</taxon>
        <taxon>Sphaeropleales</taxon>
        <taxon>Selenastraceae</taxon>
        <taxon>Monoraphidium</taxon>
    </lineage>
</organism>
<dbReference type="RefSeq" id="XP_013892134.1">
    <property type="nucleotide sequence ID" value="XM_014036680.1"/>
</dbReference>
<dbReference type="Gene3D" id="3.50.30.30">
    <property type="match status" value="1"/>
</dbReference>
<feature type="compositionally biased region" description="Gly residues" evidence="1">
    <location>
        <begin position="111"/>
        <end position="126"/>
    </location>
</feature>
<feature type="compositionally biased region" description="Low complexity" evidence="1">
    <location>
        <begin position="97"/>
        <end position="110"/>
    </location>
</feature>
<keyword evidence="4" id="KW-1185">Reference proteome</keyword>
<dbReference type="OrthoDB" id="206201at2759"/>
<dbReference type="GO" id="GO:0016592">
    <property type="term" value="C:mediator complex"/>
    <property type="evidence" value="ECO:0007669"/>
    <property type="project" value="TreeGrafter"/>
</dbReference>
<dbReference type="GO" id="GO:0045944">
    <property type="term" value="P:positive regulation of transcription by RNA polymerase II"/>
    <property type="evidence" value="ECO:0007669"/>
    <property type="project" value="TreeGrafter"/>
</dbReference>
<feature type="compositionally biased region" description="Gly residues" evidence="1">
    <location>
        <begin position="542"/>
        <end position="562"/>
    </location>
</feature>
<dbReference type="InterPro" id="IPR051647">
    <property type="entry name" value="Mediator_comp_sub12"/>
</dbReference>
<dbReference type="EMBL" id="KK105033">
    <property type="protein sequence ID" value="KIY93114.1"/>
    <property type="molecule type" value="Genomic_DNA"/>
</dbReference>
<evidence type="ECO:0000313" key="3">
    <source>
        <dbReference type="EMBL" id="KIY93114.1"/>
    </source>
</evidence>
<feature type="compositionally biased region" description="Low complexity" evidence="1">
    <location>
        <begin position="563"/>
        <end position="596"/>
    </location>
</feature>
<proteinExistence type="predicted"/>
<feature type="region of interest" description="Disordered" evidence="1">
    <location>
        <begin position="537"/>
        <end position="614"/>
    </location>
</feature>
<gene>
    <name evidence="3" type="ORF">MNEG_14848</name>
</gene>
<dbReference type="KEGG" id="mng:MNEG_14848"/>
<feature type="compositionally biased region" description="Basic and acidic residues" evidence="1">
    <location>
        <begin position="161"/>
        <end position="178"/>
    </location>
</feature>
<dbReference type="GO" id="GO:0003713">
    <property type="term" value="F:transcription coactivator activity"/>
    <property type="evidence" value="ECO:0007669"/>
    <property type="project" value="TreeGrafter"/>
</dbReference>
<name>A0A0D2LMV0_9CHLO</name>
<dbReference type="AlphaFoldDB" id="A0A0D2LMV0"/>